<evidence type="ECO:0000313" key="1">
    <source>
        <dbReference type="EMBL" id="SVE63528.1"/>
    </source>
</evidence>
<name>A0A383F589_9ZZZZ</name>
<accession>A0A383F589</accession>
<proteinExistence type="predicted"/>
<dbReference type="EMBL" id="UINC01231121">
    <property type="protein sequence ID" value="SVE63528.1"/>
    <property type="molecule type" value="Genomic_DNA"/>
</dbReference>
<organism evidence="1">
    <name type="scientific">marine metagenome</name>
    <dbReference type="NCBI Taxonomy" id="408172"/>
    <lineage>
        <taxon>unclassified sequences</taxon>
        <taxon>metagenomes</taxon>
        <taxon>ecological metagenomes</taxon>
    </lineage>
</organism>
<dbReference type="AlphaFoldDB" id="A0A383F589"/>
<sequence>MKLLLFVPFLLGNSAGGLAGLGALV</sequence>
<reference evidence="1" key="1">
    <citation type="submission" date="2018-05" db="EMBL/GenBank/DDBJ databases">
        <authorList>
            <person name="Lanie J.A."/>
            <person name="Ng W.-L."/>
            <person name="Kazmierczak K.M."/>
            <person name="Andrzejewski T.M."/>
            <person name="Davidsen T.M."/>
            <person name="Wayne K.J."/>
            <person name="Tettelin H."/>
            <person name="Glass J.I."/>
            <person name="Rusch D."/>
            <person name="Podicherti R."/>
            <person name="Tsui H.-C.T."/>
            <person name="Winkler M.E."/>
        </authorList>
    </citation>
    <scope>NUCLEOTIDE SEQUENCE</scope>
</reference>
<gene>
    <name evidence="1" type="ORF">METZ01_LOCUS516382</name>
</gene>
<feature type="non-terminal residue" evidence="1">
    <location>
        <position position="25"/>
    </location>
</feature>
<protein>
    <submittedName>
        <fullName evidence="1">Uncharacterized protein</fullName>
    </submittedName>
</protein>